<dbReference type="Gene3D" id="3.30.450.40">
    <property type="match status" value="1"/>
</dbReference>
<evidence type="ECO:0000256" key="4">
    <source>
        <dbReference type="ARBA" id="ARBA00022553"/>
    </source>
</evidence>
<dbReference type="InterPro" id="IPR016132">
    <property type="entry name" value="Phyto_chromo_attachment"/>
</dbReference>
<dbReference type="EC" id="2.7.13.3" evidence="2"/>
<dbReference type="InterPro" id="IPR011006">
    <property type="entry name" value="CheY-like_superfamily"/>
</dbReference>
<dbReference type="SUPFAM" id="SSF52172">
    <property type="entry name" value="CheY-like"/>
    <property type="match status" value="1"/>
</dbReference>
<dbReference type="InterPro" id="IPR009219">
    <property type="entry name" value="Bactrphtchr_CheY"/>
</dbReference>
<evidence type="ECO:0000313" key="16">
    <source>
        <dbReference type="Proteomes" id="UP000515861"/>
    </source>
</evidence>
<protein>
    <recommendedName>
        <fullName evidence="2">histidine kinase</fullName>
        <ecNumber evidence="2">2.7.13.3</ecNumber>
    </recommendedName>
</protein>
<dbReference type="InterPro" id="IPR029016">
    <property type="entry name" value="GAF-like_dom_sf"/>
</dbReference>
<dbReference type="GO" id="GO:0006355">
    <property type="term" value="P:regulation of DNA-templated transcription"/>
    <property type="evidence" value="ECO:0007669"/>
    <property type="project" value="InterPro"/>
</dbReference>
<dbReference type="Gene3D" id="3.40.50.2300">
    <property type="match status" value="1"/>
</dbReference>
<dbReference type="InterPro" id="IPR003018">
    <property type="entry name" value="GAF"/>
</dbReference>
<feature type="modified residue" description="4-aspartylphosphate" evidence="12">
    <location>
        <position position="795"/>
    </location>
</feature>
<dbReference type="GO" id="GO:0000160">
    <property type="term" value="P:phosphorelay signal transduction system"/>
    <property type="evidence" value="ECO:0007669"/>
    <property type="project" value="InterPro"/>
</dbReference>
<dbReference type="InterPro" id="IPR001789">
    <property type="entry name" value="Sig_transdc_resp-reg_receiver"/>
</dbReference>
<keyword evidence="8" id="KW-0418">Kinase</keyword>
<dbReference type="SMART" id="SM00911">
    <property type="entry name" value="HWE_HK"/>
    <property type="match status" value="1"/>
</dbReference>
<dbReference type="Proteomes" id="UP000515861">
    <property type="component" value="Chromosome"/>
</dbReference>
<evidence type="ECO:0000259" key="13">
    <source>
        <dbReference type="PROSITE" id="PS50046"/>
    </source>
</evidence>
<dbReference type="PIRSF" id="PIRSF036397">
    <property type="entry name" value="Bactrphtchrm_rec"/>
    <property type="match status" value="1"/>
</dbReference>
<dbReference type="KEGG" id="ssau:H8M03_04180"/>
<evidence type="ECO:0000256" key="9">
    <source>
        <dbReference type="ARBA" id="ARBA00022840"/>
    </source>
</evidence>
<evidence type="ECO:0000256" key="1">
    <source>
        <dbReference type="ARBA" id="ARBA00000085"/>
    </source>
</evidence>
<dbReference type="EMBL" id="CP060697">
    <property type="protein sequence ID" value="QNM83536.1"/>
    <property type="molecule type" value="Genomic_DNA"/>
</dbReference>
<dbReference type="Gene3D" id="3.30.565.10">
    <property type="entry name" value="Histidine kinase-like ATPase, C-terminal domain"/>
    <property type="match status" value="1"/>
</dbReference>
<evidence type="ECO:0000256" key="5">
    <source>
        <dbReference type="ARBA" id="ARBA00022606"/>
    </source>
</evidence>
<keyword evidence="16" id="KW-1185">Reference proteome</keyword>
<dbReference type="InterPro" id="IPR011102">
    <property type="entry name" value="Sig_transdc_His_kinase_HWE"/>
</dbReference>
<reference evidence="15 16" key="1">
    <citation type="submission" date="2020-08" db="EMBL/GenBank/DDBJ databases">
        <title>Sphingomonas sp. sand1-3 16S ribosomal RNA gene Genome sequencing and assembly.</title>
        <authorList>
            <person name="Kang M."/>
        </authorList>
    </citation>
    <scope>NUCLEOTIDE SEQUENCE [LARGE SCALE GENOMIC DNA]</scope>
    <source>
        <strain evidence="16">sand1-3</strain>
    </source>
</reference>
<proteinExistence type="predicted"/>
<dbReference type="SUPFAM" id="SSF55785">
    <property type="entry name" value="PYP-like sensor domain (PAS domain)"/>
    <property type="match status" value="1"/>
</dbReference>
<dbReference type="InterPro" id="IPR035965">
    <property type="entry name" value="PAS-like_dom_sf"/>
</dbReference>
<dbReference type="PROSITE" id="PS50046">
    <property type="entry name" value="PHYTOCHROME_2"/>
    <property type="match status" value="1"/>
</dbReference>
<evidence type="ECO:0000256" key="12">
    <source>
        <dbReference type="PROSITE-ProRule" id="PRU00169"/>
    </source>
</evidence>
<dbReference type="PROSITE" id="PS50110">
    <property type="entry name" value="RESPONSE_REGULATORY"/>
    <property type="match status" value="1"/>
</dbReference>
<dbReference type="GO" id="GO:0004673">
    <property type="term" value="F:protein histidine kinase activity"/>
    <property type="evidence" value="ECO:0007669"/>
    <property type="project" value="UniProtKB-EC"/>
</dbReference>
<evidence type="ECO:0000256" key="2">
    <source>
        <dbReference type="ARBA" id="ARBA00012438"/>
    </source>
</evidence>
<organism evidence="15 16">
    <name type="scientific">Sphingomonas sabuli</name>
    <dbReference type="NCBI Taxonomy" id="2764186"/>
    <lineage>
        <taxon>Bacteria</taxon>
        <taxon>Pseudomonadati</taxon>
        <taxon>Pseudomonadota</taxon>
        <taxon>Alphaproteobacteria</taxon>
        <taxon>Sphingomonadales</taxon>
        <taxon>Sphingomonadaceae</taxon>
        <taxon>Sphingomonas</taxon>
    </lineage>
</organism>
<keyword evidence="11" id="KW-0675">Receptor</keyword>
<keyword evidence="7" id="KW-0547">Nucleotide-binding</keyword>
<dbReference type="PANTHER" id="PTHR41523:SF7">
    <property type="entry name" value="HISTIDINE KINASE"/>
    <property type="match status" value="1"/>
</dbReference>
<dbReference type="SMART" id="SM00065">
    <property type="entry name" value="GAF"/>
    <property type="match status" value="1"/>
</dbReference>
<evidence type="ECO:0000256" key="3">
    <source>
        <dbReference type="ARBA" id="ARBA00022543"/>
    </source>
</evidence>
<dbReference type="Pfam" id="PF08446">
    <property type="entry name" value="PAS_2"/>
    <property type="match status" value="1"/>
</dbReference>
<keyword evidence="6" id="KW-0808">Transferase</keyword>
<evidence type="ECO:0000256" key="6">
    <source>
        <dbReference type="ARBA" id="ARBA00022679"/>
    </source>
</evidence>
<dbReference type="Pfam" id="PF07536">
    <property type="entry name" value="HWE_HK"/>
    <property type="match status" value="1"/>
</dbReference>
<evidence type="ECO:0000256" key="11">
    <source>
        <dbReference type="ARBA" id="ARBA00023170"/>
    </source>
</evidence>
<dbReference type="GO" id="GO:0009584">
    <property type="term" value="P:detection of visible light"/>
    <property type="evidence" value="ECO:0007669"/>
    <property type="project" value="InterPro"/>
</dbReference>
<dbReference type="Pfam" id="PF00360">
    <property type="entry name" value="PHY"/>
    <property type="match status" value="1"/>
</dbReference>
<comment type="catalytic activity">
    <reaction evidence="1">
        <text>ATP + protein L-histidine = ADP + protein N-phospho-L-histidine.</text>
        <dbReference type="EC" id="2.7.13.3"/>
    </reaction>
</comment>
<dbReference type="GO" id="GO:0009881">
    <property type="term" value="F:photoreceptor activity"/>
    <property type="evidence" value="ECO:0007669"/>
    <property type="project" value="UniProtKB-KW"/>
</dbReference>
<evidence type="ECO:0000256" key="7">
    <source>
        <dbReference type="ARBA" id="ARBA00022741"/>
    </source>
</evidence>
<dbReference type="InterPro" id="IPR013515">
    <property type="entry name" value="Phytochrome_cen-reg"/>
</dbReference>
<evidence type="ECO:0000256" key="10">
    <source>
        <dbReference type="ARBA" id="ARBA00022991"/>
    </source>
</evidence>
<keyword evidence="4 12" id="KW-0597">Phosphoprotein</keyword>
<gene>
    <name evidence="15" type="ORF">H8M03_04180</name>
</gene>
<dbReference type="SMART" id="SM00448">
    <property type="entry name" value="REC"/>
    <property type="match status" value="1"/>
</dbReference>
<evidence type="ECO:0000256" key="8">
    <source>
        <dbReference type="ARBA" id="ARBA00022777"/>
    </source>
</evidence>
<keyword evidence="3" id="KW-0600">Photoreceptor protein</keyword>
<evidence type="ECO:0000259" key="14">
    <source>
        <dbReference type="PROSITE" id="PS50110"/>
    </source>
</evidence>
<dbReference type="Gene3D" id="3.30.450.270">
    <property type="match status" value="1"/>
</dbReference>
<feature type="domain" description="Response regulatory" evidence="14">
    <location>
        <begin position="745"/>
        <end position="856"/>
    </location>
</feature>
<keyword evidence="9" id="KW-0067">ATP-binding</keyword>
<accession>A0A7G9L4I7</accession>
<dbReference type="AlphaFoldDB" id="A0A7G9L4I7"/>
<dbReference type="SUPFAM" id="SSF55781">
    <property type="entry name" value="GAF domain-like"/>
    <property type="match status" value="2"/>
</dbReference>
<dbReference type="InterPro" id="IPR043150">
    <property type="entry name" value="Phytochrome_PHY_sf"/>
</dbReference>
<name>A0A7G9L4I7_9SPHN</name>
<dbReference type="InterPro" id="IPR013654">
    <property type="entry name" value="PAS_2"/>
</dbReference>
<dbReference type="PRINTS" id="PR01033">
    <property type="entry name" value="PHYTOCHROME"/>
</dbReference>
<dbReference type="Pfam" id="PF01590">
    <property type="entry name" value="GAF"/>
    <property type="match status" value="1"/>
</dbReference>
<dbReference type="InterPro" id="IPR036890">
    <property type="entry name" value="HATPase_C_sf"/>
</dbReference>
<dbReference type="Gene3D" id="3.30.450.20">
    <property type="entry name" value="PAS domain"/>
    <property type="match status" value="1"/>
</dbReference>
<dbReference type="InterPro" id="IPR001294">
    <property type="entry name" value="Phytochrome"/>
</dbReference>
<feature type="domain" description="Phytochrome chromophore attachment site" evidence="13">
    <location>
        <begin position="147"/>
        <end position="304"/>
    </location>
</feature>
<keyword evidence="5" id="KW-0716">Sensory transduction</keyword>
<dbReference type="GO" id="GO:0005524">
    <property type="term" value="F:ATP binding"/>
    <property type="evidence" value="ECO:0007669"/>
    <property type="project" value="UniProtKB-KW"/>
</dbReference>
<sequence length="870" mass="95998">MNDQDFSDLAVDLTNCDREPIHQLGAIQPIGFLIAMTSDWQISNTSENIAEFLDLPHDNMIGRPATDILSKAAIHTLRNRLALLRSPDAVERVFRLALQDHGRAFDVAIHTIGARIILEGEPSTEDDYGDATGTVRGMIARLEQREDMKAFFDEGARQVRALTGFDRVMVYRFSADGSGEVVAERAKSGIGSFLGLHYPASDIPRQARELYKRNLLRVITDIESTPVRIVPPTDEQGKPVDLSLSVLRSVSPIHIEYLRNMGVRASMSISIVVEGELWGLIACHHYSPRCPSFERRSVAELFAQMFAMRIESRERREVVEYERRARDISDQLLGAVASDETLLNDPDWLSSILTSAIPADGVGVWINGNYAFSGLTPNTGEFARIIQALNATAAGRVYATDRISELLPSAADHARNAAGMLAIPISRTPRDYVVLFRAELERSVRWAGDPYKPATYGPNGPRLSPRQSFEEWKETVVGRSVPFTASEKRVAETLRATLIEVVLRLSDEASAERKEANSRQELLIAELNHRVRNILSLIRGLIRQSKPADGTSIEEFVSLIDGRVHALARAHNQITDDHWGPAPVKSLIEAEAAAFLATRRDRLHIKGPAALLNPQAYSTLALVVHELVTNSVKYGSLSSEKGSVVVEWDTRNSGELELCWRERDGPPVHQPNRKGFGTTIIEHSVPYDLGGTAKIDYAPDGFRADFVIPAKHVIQASDTRGTKIDLPQADTQESKPSGELLRGRKVLLVEDSLIIALDAEDLLTRLGADKVTTEANVADAIAAIETDQPDLAILDINLGDHESVPIADRLSALGITYMFATGYGEQSQLPPEHRAKLVLQKPYTLASLSRRLDELLQCESAEQEQVTSAS</sequence>
<keyword evidence="10" id="KW-0157">Chromophore</keyword>
<evidence type="ECO:0000313" key="15">
    <source>
        <dbReference type="EMBL" id="QNM83536.1"/>
    </source>
</evidence>
<dbReference type="RefSeq" id="WP_187480491.1">
    <property type="nucleotide sequence ID" value="NZ_CP060697.1"/>
</dbReference>
<dbReference type="PANTHER" id="PTHR41523">
    <property type="entry name" value="TWO-COMPONENT SYSTEM SENSOR PROTEIN"/>
    <property type="match status" value="1"/>
</dbReference>